<protein>
    <submittedName>
        <fullName evidence="1">Uncharacterized protein</fullName>
    </submittedName>
</protein>
<evidence type="ECO:0000313" key="2">
    <source>
        <dbReference type="Proteomes" id="UP001234787"/>
    </source>
</evidence>
<dbReference type="Proteomes" id="UP001234787">
    <property type="component" value="Unassembled WGS sequence"/>
</dbReference>
<proteinExistence type="predicted"/>
<dbReference type="AlphaFoldDB" id="A0AAD3NJ37"/>
<keyword evidence="2" id="KW-1185">Reference proteome</keyword>
<reference evidence="1" key="1">
    <citation type="submission" date="2022-12" db="EMBL/GenBank/DDBJ databases">
        <title>Chromosome-Level Genome Assembly of Japanese Cedar (Cryptomeriajaponica D. Don).</title>
        <authorList>
            <person name="Fujino T."/>
            <person name="Yamaguchi K."/>
            <person name="Yokoyama T."/>
            <person name="Hamanaka T."/>
            <person name="Harazono Y."/>
            <person name="Kamada H."/>
            <person name="Kobayashi W."/>
            <person name="Ujino-Ihara T."/>
            <person name="Uchiyama K."/>
            <person name="Matsumoto A."/>
            <person name="Izuno A."/>
            <person name="Tsumura Y."/>
            <person name="Toyoda A."/>
            <person name="Shigenobu S."/>
            <person name="Moriguchi Y."/>
            <person name="Ueno S."/>
            <person name="Kasahara M."/>
        </authorList>
    </citation>
    <scope>NUCLEOTIDE SEQUENCE</scope>
</reference>
<gene>
    <name evidence="1" type="ORF">SUGI_1209490</name>
</gene>
<comment type="caution">
    <text evidence="1">The sequence shown here is derived from an EMBL/GenBank/DDBJ whole genome shotgun (WGS) entry which is preliminary data.</text>
</comment>
<name>A0AAD3NJ37_CRYJA</name>
<sequence length="320" mass="34714">MQTNSEVGVDVLIAAADYTLRMYENQTNSLYRGGVAFDGLTPLVVRTAPTSKTPHSRRSRKSDFGVVEGAHLGVHLWSAGKVPSKSAHLWSAQKCPPKVRTFGAHKSALQKVPSKSAHLWSAEKCPPKSALQKCAPLERRKVPSKKCPPKVRTFGAQKSALQKVPSKSAHLWSAEKCPPKSALQKCAPLERRKVPSKKCPPKVRTFGAQKSALQKVPSKSAHLWSAEKCPPKVRTFGAHKSALQKCALLVRTKALVRSLQASSEVGVDVLSGGANYTGVGIGQIAYIGEVYASMGRLPRLSAPRQPQRPYGMDEVGSWVR</sequence>
<dbReference type="EMBL" id="BSEH01000015">
    <property type="protein sequence ID" value="GLJ56240.1"/>
    <property type="molecule type" value="Genomic_DNA"/>
</dbReference>
<accession>A0AAD3NJ37</accession>
<evidence type="ECO:0000313" key="1">
    <source>
        <dbReference type="EMBL" id="GLJ56240.1"/>
    </source>
</evidence>
<organism evidence="1 2">
    <name type="scientific">Cryptomeria japonica</name>
    <name type="common">Japanese cedar</name>
    <name type="synonym">Cupressus japonica</name>
    <dbReference type="NCBI Taxonomy" id="3369"/>
    <lineage>
        <taxon>Eukaryota</taxon>
        <taxon>Viridiplantae</taxon>
        <taxon>Streptophyta</taxon>
        <taxon>Embryophyta</taxon>
        <taxon>Tracheophyta</taxon>
        <taxon>Spermatophyta</taxon>
        <taxon>Pinopsida</taxon>
        <taxon>Pinidae</taxon>
        <taxon>Conifers II</taxon>
        <taxon>Cupressales</taxon>
        <taxon>Cupressaceae</taxon>
        <taxon>Cryptomeria</taxon>
    </lineage>
</organism>